<evidence type="ECO:0000313" key="7">
    <source>
        <dbReference type="EMBL" id="RWS27745.1"/>
    </source>
</evidence>
<feature type="transmembrane region" description="Helical" evidence="5">
    <location>
        <begin position="295"/>
        <end position="324"/>
    </location>
</feature>
<evidence type="ECO:0000256" key="1">
    <source>
        <dbReference type="ARBA" id="ARBA00004141"/>
    </source>
</evidence>
<dbReference type="Proteomes" id="UP000288716">
    <property type="component" value="Unassembled WGS sequence"/>
</dbReference>
<feature type="transmembrane region" description="Helical" evidence="5">
    <location>
        <begin position="107"/>
        <end position="130"/>
    </location>
</feature>
<keyword evidence="8" id="KW-1185">Reference proteome</keyword>
<name>A0A443SJT8_9ACAR</name>
<evidence type="ECO:0000256" key="4">
    <source>
        <dbReference type="ARBA" id="ARBA00023136"/>
    </source>
</evidence>
<dbReference type="InterPro" id="IPR050186">
    <property type="entry name" value="TPT_transporter"/>
</dbReference>
<dbReference type="EMBL" id="NCKV01001804">
    <property type="protein sequence ID" value="RWS27745.1"/>
    <property type="molecule type" value="Genomic_DNA"/>
</dbReference>
<dbReference type="SUPFAM" id="SSF103481">
    <property type="entry name" value="Multidrug resistance efflux transporter EmrE"/>
    <property type="match status" value="2"/>
</dbReference>
<feature type="transmembrane region" description="Helical" evidence="5">
    <location>
        <begin position="66"/>
        <end position="87"/>
    </location>
</feature>
<dbReference type="Pfam" id="PF03151">
    <property type="entry name" value="TPT"/>
    <property type="match status" value="1"/>
</dbReference>
<dbReference type="AlphaFoldDB" id="A0A443SJT8"/>
<comment type="caution">
    <text evidence="7">The sequence shown here is derived from an EMBL/GenBank/DDBJ whole genome shotgun (WGS) entry which is preliminary data.</text>
</comment>
<comment type="subcellular location">
    <subcellularLocation>
        <location evidence="1">Membrane</location>
        <topology evidence="1">Multi-pass membrane protein</topology>
    </subcellularLocation>
</comment>
<feature type="transmembrane region" description="Helical" evidence="5">
    <location>
        <begin position="252"/>
        <end position="275"/>
    </location>
</feature>
<proteinExistence type="predicted"/>
<dbReference type="OrthoDB" id="6418713at2759"/>
<dbReference type="PANTHER" id="PTHR11132">
    <property type="entry name" value="SOLUTE CARRIER FAMILY 35"/>
    <property type="match status" value="1"/>
</dbReference>
<evidence type="ECO:0000313" key="8">
    <source>
        <dbReference type="Proteomes" id="UP000288716"/>
    </source>
</evidence>
<evidence type="ECO:0000256" key="3">
    <source>
        <dbReference type="ARBA" id="ARBA00022989"/>
    </source>
</evidence>
<feature type="domain" description="Sugar phosphate transporter" evidence="6">
    <location>
        <begin position="31"/>
        <end position="325"/>
    </location>
</feature>
<protein>
    <submittedName>
        <fullName evidence="7">Solute carrier family 35 member E2-like protein</fullName>
    </submittedName>
</protein>
<keyword evidence="4 5" id="KW-0472">Membrane</keyword>
<dbReference type="VEuPathDB" id="VectorBase:LDEU004294"/>
<evidence type="ECO:0000256" key="2">
    <source>
        <dbReference type="ARBA" id="ARBA00022692"/>
    </source>
</evidence>
<evidence type="ECO:0000256" key="5">
    <source>
        <dbReference type="SAM" id="Phobius"/>
    </source>
</evidence>
<keyword evidence="2 5" id="KW-0812">Transmembrane</keyword>
<dbReference type="InterPro" id="IPR037185">
    <property type="entry name" value="EmrE-like"/>
</dbReference>
<dbReference type="GO" id="GO:0016020">
    <property type="term" value="C:membrane"/>
    <property type="evidence" value="ECO:0007669"/>
    <property type="project" value="UniProtKB-SubCell"/>
</dbReference>
<gene>
    <name evidence="7" type="ORF">B4U80_03897</name>
</gene>
<organism evidence="7 8">
    <name type="scientific">Leptotrombidium deliense</name>
    <dbReference type="NCBI Taxonomy" id="299467"/>
    <lineage>
        <taxon>Eukaryota</taxon>
        <taxon>Metazoa</taxon>
        <taxon>Ecdysozoa</taxon>
        <taxon>Arthropoda</taxon>
        <taxon>Chelicerata</taxon>
        <taxon>Arachnida</taxon>
        <taxon>Acari</taxon>
        <taxon>Acariformes</taxon>
        <taxon>Trombidiformes</taxon>
        <taxon>Prostigmata</taxon>
        <taxon>Anystina</taxon>
        <taxon>Parasitengona</taxon>
        <taxon>Trombiculoidea</taxon>
        <taxon>Trombiculidae</taxon>
        <taxon>Leptotrombidium</taxon>
    </lineage>
</organism>
<evidence type="ECO:0000259" key="6">
    <source>
        <dbReference type="Pfam" id="PF03151"/>
    </source>
</evidence>
<feature type="transmembrane region" description="Helical" evidence="5">
    <location>
        <begin position="32"/>
        <end position="54"/>
    </location>
</feature>
<sequence>MNSDQEKMENKKLVTECRKLQESNFTIWNKKIVICLIVWYFFSFTTLFLNKYIVSYEKGDPTVLGSFQLLMCAICGYFHLKVPLGFLSSKKSNEVRQVVKLSNFTRALIIVGSLRFSTLVLGLVALWYVPVSFAETVKSSAPVFTVVISRILLGEKTSLIVNMSLIPVMMGLALCSAYELSFTMVGFVASLATNISECLQNVCSKRLLTVERYEVSHIQFYTSASSFIIQIPCLLYLVDFSKLYDTMTHDTNLVISIILNGVSFHIQSISEYVLLSQISPVTHSVANTGKRAFLIWLSILFFGNPITTLSWIGTATVIFGVLIYNKARNLSSNNNSSCDDVKHTHDWNFANKNSKEYS</sequence>
<keyword evidence="3 5" id="KW-1133">Transmembrane helix</keyword>
<dbReference type="InterPro" id="IPR004853">
    <property type="entry name" value="Sugar_P_trans_dom"/>
</dbReference>
<accession>A0A443SJT8</accession>
<reference evidence="7 8" key="1">
    <citation type="journal article" date="2018" name="Gigascience">
        <title>Genomes of trombidid mites reveal novel predicted allergens and laterally-transferred genes associated with secondary metabolism.</title>
        <authorList>
            <person name="Dong X."/>
            <person name="Chaisiri K."/>
            <person name="Xia D."/>
            <person name="Armstrong S.D."/>
            <person name="Fang Y."/>
            <person name="Donnelly M.J."/>
            <person name="Kadowaki T."/>
            <person name="McGarry J.W."/>
            <person name="Darby A.C."/>
            <person name="Makepeace B.L."/>
        </authorList>
    </citation>
    <scope>NUCLEOTIDE SEQUENCE [LARGE SCALE GENOMIC DNA]</scope>
    <source>
        <strain evidence="7">UoL-UT</strain>
    </source>
</reference>
<feature type="transmembrane region" description="Helical" evidence="5">
    <location>
        <begin position="218"/>
        <end position="240"/>
    </location>
</feature>